<keyword evidence="3" id="KW-1185">Reference proteome</keyword>
<organism evidence="2 3">
    <name type="scientific">Mytilus edulis</name>
    <name type="common">Blue mussel</name>
    <dbReference type="NCBI Taxonomy" id="6550"/>
    <lineage>
        <taxon>Eukaryota</taxon>
        <taxon>Metazoa</taxon>
        <taxon>Spiralia</taxon>
        <taxon>Lophotrochozoa</taxon>
        <taxon>Mollusca</taxon>
        <taxon>Bivalvia</taxon>
        <taxon>Autobranchia</taxon>
        <taxon>Pteriomorphia</taxon>
        <taxon>Mytilida</taxon>
        <taxon>Mytiloidea</taxon>
        <taxon>Mytilidae</taxon>
        <taxon>Mytilinae</taxon>
        <taxon>Mytilus</taxon>
    </lineage>
</organism>
<evidence type="ECO:0000259" key="1">
    <source>
        <dbReference type="Pfam" id="PF25273"/>
    </source>
</evidence>
<sequence length="334" mass="39245">MMPCLNREVQDAADDARTVSCRYGKKQYYLLKFWFALQKHYGRRQGKIIFPDEDSYFPHDNELEDGIFFPDENAIYFPDENGIFFPDANLSSDEECYECLGWLLNYVSSIGEHLPNEKQDRICSAENDTKEDVLRPWTKELGIASVPEKSKYRLWNKFCSMQKTTKGNSNNKVYFHMLPVGHTHEDVDAMFHNIADVLKVDVFTFPDLKSQIESISFIEKVKQIRNIWDVKKWLEPFIVGSHSFNDCFHIHVHYNKGKIVWHYKKWSKSPWFPDTNNSNRISEDMPRPVPPSWNSDLQVQPDFVGKKLIKSGLLTVEEEEKWWSDLSVAKIQGW</sequence>
<name>A0A8S3T118_MYTED</name>
<dbReference type="PANTHER" id="PTHR33153">
    <property type="entry name" value="MYND-TYPE DOMAIN-CONTAINING PROTEIN"/>
    <property type="match status" value="1"/>
</dbReference>
<dbReference type="Pfam" id="PF25273">
    <property type="entry name" value="DUF7869"/>
    <property type="match status" value="1"/>
</dbReference>
<gene>
    <name evidence="2" type="ORF">MEDL_40466</name>
</gene>
<reference evidence="2" key="1">
    <citation type="submission" date="2021-03" db="EMBL/GenBank/DDBJ databases">
        <authorList>
            <person name="Bekaert M."/>
        </authorList>
    </citation>
    <scope>NUCLEOTIDE SEQUENCE</scope>
</reference>
<dbReference type="PANTHER" id="PTHR33153:SF3">
    <property type="entry name" value="TRAFFICKING PROTEIN PARTICLE COMPLEX SUBUNIT 11 DOMAIN-CONTAINING PROTEIN"/>
    <property type="match status" value="1"/>
</dbReference>
<protein>
    <recommendedName>
        <fullName evidence="1">DUF7869 domain-containing protein</fullName>
    </recommendedName>
</protein>
<feature type="domain" description="DUF7869" evidence="1">
    <location>
        <begin position="171"/>
        <end position="268"/>
    </location>
</feature>
<evidence type="ECO:0000313" key="2">
    <source>
        <dbReference type="EMBL" id="CAG2227442.1"/>
    </source>
</evidence>
<dbReference type="Proteomes" id="UP000683360">
    <property type="component" value="Unassembled WGS sequence"/>
</dbReference>
<evidence type="ECO:0000313" key="3">
    <source>
        <dbReference type="Proteomes" id="UP000683360"/>
    </source>
</evidence>
<dbReference type="OrthoDB" id="410478at2759"/>
<dbReference type="InterPro" id="IPR057191">
    <property type="entry name" value="DUF7869"/>
</dbReference>
<dbReference type="EMBL" id="CAJPWZ010001963">
    <property type="protein sequence ID" value="CAG2227442.1"/>
    <property type="molecule type" value="Genomic_DNA"/>
</dbReference>
<comment type="caution">
    <text evidence="2">The sequence shown here is derived from an EMBL/GenBank/DDBJ whole genome shotgun (WGS) entry which is preliminary data.</text>
</comment>
<accession>A0A8S3T118</accession>
<proteinExistence type="predicted"/>
<dbReference type="AlphaFoldDB" id="A0A8S3T118"/>